<dbReference type="PANTHER" id="PTHR38457">
    <property type="entry name" value="REGULATOR ABRB-RELATED"/>
    <property type="match status" value="1"/>
</dbReference>
<dbReference type="NCBIfam" id="TIGR03082">
    <property type="entry name" value="Gneg_AbrB_dup"/>
    <property type="match status" value="2"/>
</dbReference>
<feature type="transmembrane region" description="Helical" evidence="1">
    <location>
        <begin position="83"/>
        <end position="105"/>
    </location>
</feature>
<protein>
    <submittedName>
        <fullName evidence="2">AbrB family transcriptional regulator</fullName>
    </submittedName>
</protein>
<gene>
    <name evidence="2" type="ORF">NC661_20950</name>
</gene>
<dbReference type="PANTHER" id="PTHR38457:SF1">
    <property type="entry name" value="REGULATOR ABRB-RELATED"/>
    <property type="match status" value="1"/>
</dbReference>
<feature type="transmembrane region" description="Helical" evidence="1">
    <location>
        <begin position="31"/>
        <end position="48"/>
    </location>
</feature>
<dbReference type="InterPro" id="IPR017516">
    <property type="entry name" value="AbrB_dup"/>
</dbReference>
<feature type="transmembrane region" description="Helical" evidence="1">
    <location>
        <begin position="141"/>
        <end position="166"/>
    </location>
</feature>
<keyword evidence="1" id="KW-1133">Transmembrane helix</keyword>
<dbReference type="RefSeq" id="WP_259869202.1">
    <property type="nucleotide sequence ID" value="NZ_JAMQJZ010000030.1"/>
</dbReference>
<evidence type="ECO:0000256" key="1">
    <source>
        <dbReference type="SAM" id="Phobius"/>
    </source>
</evidence>
<feature type="transmembrane region" description="Helical" evidence="1">
    <location>
        <begin position="186"/>
        <end position="202"/>
    </location>
</feature>
<organism evidence="2 3">
    <name type="scientific">Aquibacillus koreensis</name>
    <dbReference type="NCBI Taxonomy" id="279446"/>
    <lineage>
        <taxon>Bacteria</taxon>
        <taxon>Bacillati</taxon>
        <taxon>Bacillota</taxon>
        <taxon>Bacilli</taxon>
        <taxon>Bacillales</taxon>
        <taxon>Bacillaceae</taxon>
        <taxon>Aquibacillus</taxon>
    </lineage>
</organism>
<evidence type="ECO:0000313" key="2">
    <source>
        <dbReference type="EMBL" id="MDC3422815.1"/>
    </source>
</evidence>
<dbReference type="GO" id="GO:0010468">
    <property type="term" value="P:regulation of gene expression"/>
    <property type="evidence" value="ECO:0007669"/>
    <property type="project" value="InterPro"/>
</dbReference>
<dbReference type="GO" id="GO:0016020">
    <property type="term" value="C:membrane"/>
    <property type="evidence" value="ECO:0007669"/>
    <property type="project" value="InterPro"/>
</dbReference>
<dbReference type="Proteomes" id="UP001145072">
    <property type="component" value="Unassembled WGS sequence"/>
</dbReference>
<feature type="transmembrane region" description="Helical" evidence="1">
    <location>
        <begin position="7"/>
        <end position="25"/>
    </location>
</feature>
<proteinExistence type="predicted"/>
<keyword evidence="1" id="KW-0472">Membrane</keyword>
<comment type="caution">
    <text evidence="2">The sequence shown here is derived from an EMBL/GenBank/DDBJ whole genome shotgun (WGS) entry which is preliminary data.</text>
</comment>
<dbReference type="PIRSF" id="PIRSF038991">
    <property type="entry name" value="Protein_AbrB"/>
    <property type="match status" value="1"/>
</dbReference>
<feature type="transmembrane region" description="Helical" evidence="1">
    <location>
        <begin position="208"/>
        <end position="227"/>
    </location>
</feature>
<accession>A0A9X4ALU6</accession>
<dbReference type="AlphaFoldDB" id="A0A9X4ALU6"/>
<dbReference type="EMBL" id="JAMQJZ010000030">
    <property type="protein sequence ID" value="MDC3422815.1"/>
    <property type="molecule type" value="Genomic_DNA"/>
</dbReference>
<feature type="transmembrane region" description="Helical" evidence="1">
    <location>
        <begin position="265"/>
        <end position="285"/>
    </location>
</feature>
<feature type="transmembrane region" description="Helical" evidence="1">
    <location>
        <begin position="60"/>
        <end position="77"/>
    </location>
</feature>
<dbReference type="Pfam" id="PF05145">
    <property type="entry name" value="AbrB"/>
    <property type="match status" value="1"/>
</dbReference>
<evidence type="ECO:0000313" key="3">
    <source>
        <dbReference type="Proteomes" id="UP001145072"/>
    </source>
</evidence>
<sequence length="359" mass="39185">MLFFNSGIFITYLIGSIGGVISYLLNLPIPWILGPLLFILLSKIFCSFQGEYSIRLRNIGFVIIGFQIGGTFTATTIDHVIPYLLPFSILTIGIILISIGNGFLLSRWLPIDMKTSMLGAVPGGLSVIIALSESLKANAAIVTIFHTIRLLAVLLIVPLLATQLLVGNDLSSQEAFQSTEVEQGPIWTLIIIIAISILAWTLQNKVPAGLVVIPMILMAMFQINHFPLYHFSEYLYIFAQLAIGVQLGCSISIDDISKAGKYCVYYLIVSITLIAISFGFGYLFSKITSLDLATAILSLVPGGLVEMALTAESVGADPSIVGSLQTLRLLTIVLLLPFALKYLLQKIEKRESMNHENKV</sequence>
<keyword evidence="3" id="KW-1185">Reference proteome</keyword>
<dbReference type="InterPro" id="IPR007820">
    <property type="entry name" value="AbrB_fam"/>
</dbReference>
<feature type="transmembrane region" description="Helical" evidence="1">
    <location>
        <begin position="323"/>
        <end position="344"/>
    </location>
</feature>
<keyword evidence="1" id="KW-0812">Transmembrane</keyword>
<feature type="transmembrane region" description="Helical" evidence="1">
    <location>
        <begin position="234"/>
        <end position="253"/>
    </location>
</feature>
<reference evidence="2" key="1">
    <citation type="submission" date="2022-06" db="EMBL/GenBank/DDBJ databases">
        <title>Aquibacillus sp. a new bacterium isolated from soil saline samples.</title>
        <authorList>
            <person name="Galisteo C."/>
            <person name="De La Haba R."/>
            <person name="Sanchez-Porro C."/>
            <person name="Ventosa A."/>
        </authorList>
    </citation>
    <scope>NUCLEOTIDE SEQUENCE</scope>
    <source>
        <strain evidence="2">JCM 12387</strain>
    </source>
</reference>
<name>A0A9X4ALU6_9BACI</name>